<evidence type="ECO:0000313" key="12">
    <source>
        <dbReference type="Proteomes" id="UP000480185"/>
    </source>
</evidence>
<keyword evidence="4" id="KW-0997">Cell inner membrane</keyword>
<dbReference type="RefSeq" id="WP_153729154.1">
    <property type="nucleotide sequence ID" value="NZ_WJNH01000008.1"/>
</dbReference>
<keyword evidence="7 9" id="KW-0472">Membrane</keyword>
<dbReference type="OrthoDB" id="9814265at2"/>
<feature type="transmembrane region" description="Helical" evidence="9">
    <location>
        <begin position="126"/>
        <end position="144"/>
    </location>
</feature>
<gene>
    <name evidence="11" type="ORF">GH754_13275</name>
</gene>
<reference evidence="11 12" key="1">
    <citation type="submission" date="2019-11" db="EMBL/GenBank/DDBJ databases">
        <authorList>
            <person name="Li J."/>
        </authorList>
    </citation>
    <scope>NUCLEOTIDE SEQUENCE [LARGE SCALE GENOMIC DNA]</scope>
    <source>
        <strain evidence="11 12">J4</strain>
    </source>
</reference>
<dbReference type="GO" id="GO:0022857">
    <property type="term" value="F:transmembrane transporter activity"/>
    <property type="evidence" value="ECO:0007669"/>
    <property type="project" value="TreeGrafter"/>
</dbReference>
<evidence type="ECO:0000256" key="2">
    <source>
        <dbReference type="ARBA" id="ARBA00022448"/>
    </source>
</evidence>
<dbReference type="PANTHER" id="PTHR35011:SF2">
    <property type="entry name" value="2,3-DIKETO-L-GULONATE TRAP TRANSPORTER SMALL PERMEASE PROTEIN YIAM"/>
    <property type="match status" value="1"/>
</dbReference>
<evidence type="ECO:0000256" key="4">
    <source>
        <dbReference type="ARBA" id="ARBA00022519"/>
    </source>
</evidence>
<feature type="transmembrane region" description="Helical" evidence="9">
    <location>
        <begin position="12"/>
        <end position="34"/>
    </location>
</feature>
<organism evidence="11 12">
    <name type="scientific">Salinibacillus xinjiangensis</name>
    <dbReference type="NCBI Taxonomy" id="1229268"/>
    <lineage>
        <taxon>Bacteria</taxon>
        <taxon>Bacillati</taxon>
        <taxon>Bacillota</taxon>
        <taxon>Bacilli</taxon>
        <taxon>Bacillales</taxon>
        <taxon>Bacillaceae</taxon>
        <taxon>Salinibacillus</taxon>
    </lineage>
</organism>
<dbReference type="InterPro" id="IPR007387">
    <property type="entry name" value="TRAP_DctQ"/>
</dbReference>
<evidence type="ECO:0000256" key="3">
    <source>
        <dbReference type="ARBA" id="ARBA00022475"/>
    </source>
</evidence>
<evidence type="ECO:0000259" key="10">
    <source>
        <dbReference type="Pfam" id="PF04290"/>
    </source>
</evidence>
<dbReference type="GO" id="GO:0005886">
    <property type="term" value="C:plasma membrane"/>
    <property type="evidence" value="ECO:0007669"/>
    <property type="project" value="UniProtKB-SubCell"/>
</dbReference>
<evidence type="ECO:0000256" key="1">
    <source>
        <dbReference type="ARBA" id="ARBA00004429"/>
    </source>
</evidence>
<comment type="subcellular location">
    <subcellularLocation>
        <location evidence="1">Cell inner membrane</location>
        <topology evidence="1">Multi-pass membrane protein</topology>
    </subcellularLocation>
</comment>
<name>A0A6G1X8N5_9BACI</name>
<dbReference type="Proteomes" id="UP000480185">
    <property type="component" value="Unassembled WGS sequence"/>
</dbReference>
<sequence length="169" mass="19473">MKRHRDLAYFLRYLCSFLLLVIVVVTLLQVFFRFVLDSPLTWTDELSRLLLVWVVFLGVGVVSFDDKHLAVNMLQENMSPRVHLITTFIMRIIIMIFLVILILTSLDVVKVAHLKQSGALEIPFSFWRVAAPVGAGVMIFFTIMRSINDIKDFKAGVYHLDTNNEEVNE</sequence>
<keyword evidence="3" id="KW-1003">Cell membrane</keyword>
<accession>A0A6G1X8N5</accession>
<evidence type="ECO:0000256" key="5">
    <source>
        <dbReference type="ARBA" id="ARBA00022692"/>
    </source>
</evidence>
<dbReference type="PANTHER" id="PTHR35011">
    <property type="entry name" value="2,3-DIKETO-L-GULONATE TRAP TRANSPORTER SMALL PERMEASE PROTEIN YIAM"/>
    <property type="match status" value="1"/>
</dbReference>
<feature type="transmembrane region" description="Helical" evidence="9">
    <location>
        <begin position="46"/>
        <end position="64"/>
    </location>
</feature>
<evidence type="ECO:0000256" key="8">
    <source>
        <dbReference type="ARBA" id="ARBA00038436"/>
    </source>
</evidence>
<keyword evidence="6 9" id="KW-1133">Transmembrane helix</keyword>
<feature type="transmembrane region" description="Helical" evidence="9">
    <location>
        <begin position="84"/>
        <end position="106"/>
    </location>
</feature>
<dbReference type="InterPro" id="IPR055348">
    <property type="entry name" value="DctQ"/>
</dbReference>
<protein>
    <submittedName>
        <fullName evidence="11">TRAP transporter small permease subunit</fullName>
    </submittedName>
</protein>
<evidence type="ECO:0000256" key="6">
    <source>
        <dbReference type="ARBA" id="ARBA00022989"/>
    </source>
</evidence>
<proteinExistence type="inferred from homology"/>
<evidence type="ECO:0000256" key="9">
    <source>
        <dbReference type="SAM" id="Phobius"/>
    </source>
</evidence>
<evidence type="ECO:0000313" key="11">
    <source>
        <dbReference type="EMBL" id="MRG87265.1"/>
    </source>
</evidence>
<comment type="caution">
    <text evidence="11">The sequence shown here is derived from an EMBL/GenBank/DDBJ whole genome shotgun (WGS) entry which is preliminary data.</text>
</comment>
<dbReference type="Pfam" id="PF04290">
    <property type="entry name" value="DctQ"/>
    <property type="match status" value="1"/>
</dbReference>
<comment type="similarity">
    <text evidence="8">Belongs to the TRAP transporter small permease family.</text>
</comment>
<keyword evidence="5 9" id="KW-0812">Transmembrane</keyword>
<keyword evidence="12" id="KW-1185">Reference proteome</keyword>
<feature type="domain" description="Tripartite ATP-independent periplasmic transporters DctQ component" evidence="10">
    <location>
        <begin position="22"/>
        <end position="151"/>
    </location>
</feature>
<evidence type="ECO:0000256" key="7">
    <source>
        <dbReference type="ARBA" id="ARBA00023136"/>
    </source>
</evidence>
<dbReference type="GO" id="GO:0015740">
    <property type="term" value="P:C4-dicarboxylate transport"/>
    <property type="evidence" value="ECO:0007669"/>
    <property type="project" value="TreeGrafter"/>
</dbReference>
<keyword evidence="2" id="KW-0813">Transport</keyword>
<dbReference type="EMBL" id="WJNH01000008">
    <property type="protein sequence ID" value="MRG87265.1"/>
    <property type="molecule type" value="Genomic_DNA"/>
</dbReference>
<dbReference type="AlphaFoldDB" id="A0A6G1X8N5"/>